<dbReference type="Proteomes" id="UP000014760">
    <property type="component" value="Unassembled WGS sequence"/>
</dbReference>
<reference evidence="12" key="1">
    <citation type="submission" date="2012-12" db="EMBL/GenBank/DDBJ databases">
        <authorList>
            <person name="Hellsten U."/>
            <person name="Grimwood J."/>
            <person name="Chapman J.A."/>
            <person name="Shapiro H."/>
            <person name="Aerts A."/>
            <person name="Otillar R.P."/>
            <person name="Terry A.Y."/>
            <person name="Boore J.L."/>
            <person name="Simakov O."/>
            <person name="Marletaz F."/>
            <person name="Cho S.-J."/>
            <person name="Edsinger-Gonzales E."/>
            <person name="Havlak P."/>
            <person name="Kuo D.-H."/>
            <person name="Larsson T."/>
            <person name="Lv J."/>
            <person name="Arendt D."/>
            <person name="Savage R."/>
            <person name="Osoegawa K."/>
            <person name="de Jong P."/>
            <person name="Lindberg D.R."/>
            <person name="Seaver E.C."/>
            <person name="Weisblat D.A."/>
            <person name="Putnam N.H."/>
            <person name="Grigoriev I.V."/>
            <person name="Rokhsar D.S."/>
        </authorList>
    </citation>
    <scope>NUCLEOTIDE SEQUENCE</scope>
    <source>
        <strain evidence="12">I ESC-2004</strain>
    </source>
</reference>
<evidence type="ECO:0000313" key="10">
    <source>
        <dbReference type="EMBL" id="ELT99643.1"/>
    </source>
</evidence>
<dbReference type="PANTHER" id="PTHR22938">
    <property type="entry name" value="ZINC FINGER PROTEIN 598"/>
    <property type="match status" value="1"/>
</dbReference>
<comment type="pathway">
    <text evidence="2">Protein modification; protein ubiquitination.</text>
</comment>
<dbReference type="EnsemblMetazoa" id="CapteT181900">
    <property type="protein sequence ID" value="CapteP181900"/>
    <property type="gene ID" value="CapteG181900"/>
</dbReference>
<gene>
    <name evidence="10" type="ORF">CAPTEDRAFT_181900</name>
</gene>
<keyword evidence="5" id="KW-0862">Zinc</keyword>
<dbReference type="AlphaFoldDB" id="R7U0B0"/>
<evidence type="ECO:0000256" key="7">
    <source>
        <dbReference type="PROSITE-ProRule" id="PRU00175"/>
    </source>
</evidence>
<evidence type="ECO:0000256" key="1">
    <source>
        <dbReference type="ARBA" id="ARBA00000900"/>
    </source>
</evidence>
<dbReference type="InterPro" id="IPR041888">
    <property type="entry name" value="RING-HC_ZNF598/HEL2"/>
</dbReference>
<feature type="region of interest" description="Disordered" evidence="8">
    <location>
        <begin position="274"/>
        <end position="334"/>
    </location>
</feature>
<dbReference type="OrthoDB" id="3838338at2759"/>
<dbReference type="SUPFAM" id="SSF57850">
    <property type="entry name" value="RING/U-box"/>
    <property type="match status" value="1"/>
</dbReference>
<dbReference type="CDD" id="cd16615">
    <property type="entry name" value="RING-HC_ZNF598"/>
    <property type="match status" value="1"/>
</dbReference>
<dbReference type="PANTHER" id="PTHR22938:SF0">
    <property type="entry name" value="E3 UBIQUITIN-PROTEIN LIGASE ZNF598"/>
    <property type="match status" value="1"/>
</dbReference>
<feature type="domain" description="RING-type" evidence="9">
    <location>
        <begin position="10"/>
        <end position="50"/>
    </location>
</feature>
<dbReference type="PROSITE" id="PS00028">
    <property type="entry name" value="ZINC_FINGER_C2H2_1"/>
    <property type="match status" value="1"/>
</dbReference>
<keyword evidence="4 7" id="KW-0863">Zinc-finger</keyword>
<proteinExistence type="inferred from homology"/>
<evidence type="ECO:0000313" key="11">
    <source>
        <dbReference type="EnsemblMetazoa" id="CapteP181900"/>
    </source>
</evidence>
<dbReference type="HOGENOM" id="CLU_059635_0_0_1"/>
<dbReference type="EC" id="2.3.2.27" evidence="3"/>
<dbReference type="SMART" id="SM00355">
    <property type="entry name" value="ZnF_C2H2"/>
    <property type="match status" value="4"/>
</dbReference>
<dbReference type="EMBL" id="KB306678">
    <property type="protein sequence ID" value="ELT99643.1"/>
    <property type="molecule type" value="Genomic_DNA"/>
</dbReference>
<evidence type="ECO:0000313" key="12">
    <source>
        <dbReference type="Proteomes" id="UP000014760"/>
    </source>
</evidence>
<dbReference type="STRING" id="283909.R7U0B0"/>
<evidence type="ECO:0000256" key="8">
    <source>
        <dbReference type="SAM" id="MobiDB-lite"/>
    </source>
</evidence>
<feature type="compositionally biased region" description="Basic and acidic residues" evidence="8">
    <location>
        <begin position="312"/>
        <end position="328"/>
    </location>
</feature>
<dbReference type="InterPro" id="IPR013087">
    <property type="entry name" value="Znf_C2H2_type"/>
</dbReference>
<evidence type="ECO:0000259" key="9">
    <source>
        <dbReference type="PROSITE" id="PS50089"/>
    </source>
</evidence>
<dbReference type="Pfam" id="PF25447">
    <property type="entry name" value="RING_ZNF598"/>
    <property type="match status" value="1"/>
</dbReference>
<dbReference type="GO" id="GO:0061630">
    <property type="term" value="F:ubiquitin protein ligase activity"/>
    <property type="evidence" value="ECO:0007669"/>
    <property type="project" value="UniProtKB-EC"/>
</dbReference>
<reference evidence="10 12" key="2">
    <citation type="journal article" date="2013" name="Nature">
        <title>Insights into bilaterian evolution from three spiralian genomes.</title>
        <authorList>
            <person name="Simakov O."/>
            <person name="Marletaz F."/>
            <person name="Cho S.J."/>
            <person name="Edsinger-Gonzales E."/>
            <person name="Havlak P."/>
            <person name="Hellsten U."/>
            <person name="Kuo D.H."/>
            <person name="Larsson T."/>
            <person name="Lv J."/>
            <person name="Arendt D."/>
            <person name="Savage R."/>
            <person name="Osoegawa K."/>
            <person name="de Jong P."/>
            <person name="Grimwood J."/>
            <person name="Chapman J.A."/>
            <person name="Shapiro H."/>
            <person name="Aerts A."/>
            <person name="Otillar R.P."/>
            <person name="Terry A.Y."/>
            <person name="Boore J.L."/>
            <person name="Grigoriev I.V."/>
            <person name="Lindberg D.R."/>
            <person name="Seaver E.C."/>
            <person name="Weisblat D.A."/>
            <person name="Putnam N.H."/>
            <person name="Rokhsar D.S."/>
        </authorList>
    </citation>
    <scope>NUCLEOTIDE SEQUENCE</scope>
    <source>
        <strain evidence="10 12">I ESC-2004</strain>
    </source>
</reference>
<dbReference type="GO" id="GO:0043022">
    <property type="term" value="F:ribosome binding"/>
    <property type="evidence" value="ECO:0007669"/>
    <property type="project" value="TreeGrafter"/>
</dbReference>
<feature type="compositionally biased region" description="Basic and acidic residues" evidence="8">
    <location>
        <begin position="294"/>
        <end position="304"/>
    </location>
</feature>
<dbReference type="GO" id="GO:0072344">
    <property type="term" value="P:rescue of stalled ribosome"/>
    <property type="evidence" value="ECO:0007669"/>
    <property type="project" value="InterPro"/>
</dbReference>
<dbReference type="InterPro" id="IPR044288">
    <property type="entry name" value="ZNF598/HEL2"/>
</dbReference>
<sequence length="334" mass="39458">MSDNTPSDHCPLCHEVVDVFAVGQCDHPVCFKCSTRMRALCDQLYCAICRANLPKVLFTEKRCQFNSTKTNSFMVYRKLNIFFENRALQDRFFKLLEHRCKLCPPSDVKPFRTFSALQNHMRREHNENFCELCLDNVKIFSSERKTYDRKKLAEHRRQGDEDDKSHKGHPLCQFCDLRFFDNDALVLHLRKQHYFCHFCEADGVTNEFFDEYNYLREHFRDEHYLCEEGECADTEFTNAFRSDIDLRAHRASEHSKNMKKAAAKQARRIDIDFSYSGRPSEYPSRGGGRGRGRGSNERQERVITAEDYEEVQQDRKSLRQQRQQERSGDGYAFN</sequence>
<evidence type="ECO:0000256" key="5">
    <source>
        <dbReference type="ARBA" id="ARBA00022833"/>
    </source>
</evidence>
<keyword evidence="12" id="KW-1185">Reference proteome</keyword>
<dbReference type="GO" id="GO:0008270">
    <property type="term" value="F:zinc ion binding"/>
    <property type="evidence" value="ECO:0007669"/>
    <property type="project" value="UniProtKB-KW"/>
</dbReference>
<comment type="similarity">
    <text evidence="6">Belongs to the ZNF598/HEL2 family.</text>
</comment>
<reference evidence="11" key="3">
    <citation type="submission" date="2015-06" db="UniProtKB">
        <authorList>
            <consortium name="EnsemblMetazoa"/>
        </authorList>
    </citation>
    <scope>IDENTIFICATION</scope>
</reference>
<evidence type="ECO:0000256" key="3">
    <source>
        <dbReference type="ARBA" id="ARBA00012483"/>
    </source>
</evidence>
<comment type="catalytic activity">
    <reaction evidence="1">
        <text>S-ubiquitinyl-[E2 ubiquitin-conjugating enzyme]-L-cysteine + [acceptor protein]-L-lysine = [E2 ubiquitin-conjugating enzyme]-L-cysteine + N(6)-ubiquitinyl-[acceptor protein]-L-lysine.</text>
        <dbReference type="EC" id="2.3.2.27"/>
    </reaction>
</comment>
<dbReference type="GO" id="GO:0016567">
    <property type="term" value="P:protein ubiquitination"/>
    <property type="evidence" value="ECO:0007669"/>
    <property type="project" value="TreeGrafter"/>
</dbReference>
<dbReference type="PROSITE" id="PS50089">
    <property type="entry name" value="ZF_RING_2"/>
    <property type="match status" value="1"/>
</dbReference>
<dbReference type="OMA" id="DECTICC"/>
<accession>R7U0B0</accession>
<organism evidence="10">
    <name type="scientific">Capitella teleta</name>
    <name type="common">Polychaete worm</name>
    <dbReference type="NCBI Taxonomy" id="283909"/>
    <lineage>
        <taxon>Eukaryota</taxon>
        <taxon>Metazoa</taxon>
        <taxon>Spiralia</taxon>
        <taxon>Lophotrochozoa</taxon>
        <taxon>Annelida</taxon>
        <taxon>Polychaeta</taxon>
        <taxon>Sedentaria</taxon>
        <taxon>Scolecida</taxon>
        <taxon>Capitellidae</taxon>
        <taxon>Capitella</taxon>
    </lineage>
</organism>
<name>R7U0B0_CAPTE</name>
<dbReference type="EMBL" id="AMQN01009959">
    <property type="status" value="NOT_ANNOTATED_CDS"/>
    <property type="molecule type" value="Genomic_DNA"/>
</dbReference>
<evidence type="ECO:0000256" key="2">
    <source>
        <dbReference type="ARBA" id="ARBA00004906"/>
    </source>
</evidence>
<evidence type="ECO:0000256" key="6">
    <source>
        <dbReference type="ARBA" id="ARBA00035113"/>
    </source>
</evidence>
<protein>
    <recommendedName>
        <fullName evidence="3">RING-type E3 ubiquitin transferase</fullName>
        <ecNumber evidence="3">2.3.2.27</ecNumber>
    </recommendedName>
</protein>
<evidence type="ECO:0000256" key="4">
    <source>
        <dbReference type="ARBA" id="ARBA00022771"/>
    </source>
</evidence>
<dbReference type="InterPro" id="IPR001841">
    <property type="entry name" value="Znf_RING"/>
</dbReference>
<keyword evidence="4 7" id="KW-0479">Metal-binding</keyword>